<keyword evidence="3" id="KW-0547">Nucleotide-binding</keyword>
<sequence>MTDIASSTPENSMASAPALTIEHLSAGYRNRPIIKNLSLMPMQEGQVVSLIGPNAAGKSTLLRAIAGLLPATGSVRLGDVEILGLPLVDQARHITYTPQELPQQIALTVLETVMGALQVSRENRQDVDAAMQKAIDVLERLGISHLAMEQLDRLSGGQRQLTSLAQTLVREPKVLLLDEPISALDLHYQLRVMKEVREIAAEKRMIVLVVLHDLSIAARWSDRIVVLANGAVVAEGTPQQAITPEVLSDVYQVKARVESCSQGSFTVMVDDVV</sequence>
<dbReference type="Pfam" id="PF00005">
    <property type="entry name" value="ABC_tran"/>
    <property type="match status" value="1"/>
</dbReference>
<dbReference type="RefSeq" id="WP_229694593.1">
    <property type="nucleotide sequence ID" value="NZ_BMIY01000003.1"/>
</dbReference>
<dbReference type="AlphaFoldDB" id="A0A917LRC2"/>
<dbReference type="Gene3D" id="3.40.50.300">
    <property type="entry name" value="P-loop containing nucleotide triphosphate hydrolases"/>
    <property type="match status" value="1"/>
</dbReference>
<dbReference type="FunFam" id="3.40.50.300:FF:000134">
    <property type="entry name" value="Iron-enterobactin ABC transporter ATP-binding protein"/>
    <property type="match status" value="1"/>
</dbReference>
<comment type="similarity">
    <text evidence="1">Belongs to the ABC transporter superfamily.</text>
</comment>
<dbReference type="Proteomes" id="UP000627715">
    <property type="component" value="Unassembled WGS sequence"/>
</dbReference>
<dbReference type="InterPro" id="IPR003439">
    <property type="entry name" value="ABC_transporter-like_ATP-bd"/>
</dbReference>
<evidence type="ECO:0000256" key="2">
    <source>
        <dbReference type="ARBA" id="ARBA00022448"/>
    </source>
</evidence>
<dbReference type="PROSITE" id="PS50893">
    <property type="entry name" value="ABC_TRANSPORTER_2"/>
    <property type="match status" value="1"/>
</dbReference>
<dbReference type="EMBL" id="BMIY01000003">
    <property type="protein sequence ID" value="GGG52975.1"/>
    <property type="molecule type" value="Genomic_DNA"/>
</dbReference>
<organism evidence="6 7">
    <name type="scientific">Pseudohongiella nitratireducens</name>
    <dbReference type="NCBI Taxonomy" id="1768907"/>
    <lineage>
        <taxon>Bacteria</taxon>
        <taxon>Pseudomonadati</taxon>
        <taxon>Pseudomonadota</taxon>
        <taxon>Gammaproteobacteria</taxon>
        <taxon>Pseudomonadales</taxon>
        <taxon>Pseudohongiellaceae</taxon>
        <taxon>Pseudohongiella</taxon>
    </lineage>
</organism>
<comment type="caution">
    <text evidence="6">The sequence shown here is derived from an EMBL/GenBank/DDBJ whole genome shotgun (WGS) entry which is preliminary data.</text>
</comment>
<evidence type="ECO:0000259" key="5">
    <source>
        <dbReference type="PROSITE" id="PS50893"/>
    </source>
</evidence>
<dbReference type="SMART" id="SM00382">
    <property type="entry name" value="AAA"/>
    <property type="match status" value="1"/>
</dbReference>
<protein>
    <submittedName>
        <fullName evidence="6">Iron ABC transporter ATP-binding protein</fullName>
    </submittedName>
</protein>
<reference evidence="6" key="2">
    <citation type="submission" date="2020-09" db="EMBL/GenBank/DDBJ databases">
        <authorList>
            <person name="Sun Q."/>
            <person name="Zhou Y."/>
        </authorList>
    </citation>
    <scope>NUCLEOTIDE SEQUENCE</scope>
    <source>
        <strain evidence="6">CGMCC 1.15425</strain>
    </source>
</reference>
<evidence type="ECO:0000313" key="6">
    <source>
        <dbReference type="EMBL" id="GGG52975.1"/>
    </source>
</evidence>
<keyword evidence="4 6" id="KW-0067">ATP-binding</keyword>
<keyword evidence="2" id="KW-0813">Transport</keyword>
<dbReference type="GO" id="GO:0005524">
    <property type="term" value="F:ATP binding"/>
    <property type="evidence" value="ECO:0007669"/>
    <property type="project" value="UniProtKB-KW"/>
</dbReference>
<reference evidence="6" key="1">
    <citation type="journal article" date="2014" name="Int. J. Syst. Evol. Microbiol.">
        <title>Complete genome sequence of Corynebacterium casei LMG S-19264T (=DSM 44701T), isolated from a smear-ripened cheese.</title>
        <authorList>
            <consortium name="US DOE Joint Genome Institute (JGI-PGF)"/>
            <person name="Walter F."/>
            <person name="Albersmeier A."/>
            <person name="Kalinowski J."/>
            <person name="Ruckert C."/>
        </authorList>
    </citation>
    <scope>NUCLEOTIDE SEQUENCE</scope>
    <source>
        <strain evidence="6">CGMCC 1.15425</strain>
    </source>
</reference>
<dbReference type="InterPro" id="IPR003593">
    <property type="entry name" value="AAA+_ATPase"/>
</dbReference>
<dbReference type="SUPFAM" id="SSF52540">
    <property type="entry name" value="P-loop containing nucleoside triphosphate hydrolases"/>
    <property type="match status" value="1"/>
</dbReference>
<feature type="domain" description="ABC transporter" evidence="5">
    <location>
        <begin position="19"/>
        <end position="254"/>
    </location>
</feature>
<name>A0A917LRC2_9GAMM</name>
<dbReference type="CDD" id="cd03214">
    <property type="entry name" value="ABC_Iron-Siderophores_B12_Hemin"/>
    <property type="match status" value="1"/>
</dbReference>
<evidence type="ECO:0000256" key="1">
    <source>
        <dbReference type="ARBA" id="ARBA00005417"/>
    </source>
</evidence>
<gene>
    <name evidence="6" type="ORF">GCM10011403_07720</name>
</gene>
<accession>A0A917LRC2</accession>
<dbReference type="PANTHER" id="PTHR42794">
    <property type="entry name" value="HEMIN IMPORT ATP-BINDING PROTEIN HMUV"/>
    <property type="match status" value="1"/>
</dbReference>
<keyword evidence="7" id="KW-1185">Reference proteome</keyword>
<evidence type="ECO:0000256" key="3">
    <source>
        <dbReference type="ARBA" id="ARBA00022741"/>
    </source>
</evidence>
<dbReference type="GO" id="GO:0016887">
    <property type="term" value="F:ATP hydrolysis activity"/>
    <property type="evidence" value="ECO:0007669"/>
    <property type="project" value="InterPro"/>
</dbReference>
<evidence type="ECO:0000313" key="7">
    <source>
        <dbReference type="Proteomes" id="UP000627715"/>
    </source>
</evidence>
<evidence type="ECO:0000256" key="4">
    <source>
        <dbReference type="ARBA" id="ARBA00022840"/>
    </source>
</evidence>
<dbReference type="InterPro" id="IPR027417">
    <property type="entry name" value="P-loop_NTPase"/>
</dbReference>
<proteinExistence type="inferred from homology"/>
<dbReference type="PANTHER" id="PTHR42794:SF2">
    <property type="entry name" value="ABC TRANSPORTER ATP-BINDING PROTEIN"/>
    <property type="match status" value="1"/>
</dbReference>